<dbReference type="EMBL" id="SJCY01000004">
    <property type="protein sequence ID" value="TDG36332.1"/>
    <property type="molecule type" value="Genomic_DNA"/>
</dbReference>
<gene>
    <name evidence="3" type="ORF">EZJ43_07345</name>
</gene>
<dbReference type="Pfam" id="PF00149">
    <property type="entry name" value="Metallophos"/>
    <property type="match status" value="1"/>
</dbReference>
<dbReference type="Proteomes" id="UP000295668">
    <property type="component" value="Unassembled WGS sequence"/>
</dbReference>
<comment type="caution">
    <text evidence="3">The sequence shown here is derived from an EMBL/GenBank/DDBJ whole genome shotgun (WGS) entry which is preliminary data.</text>
</comment>
<evidence type="ECO:0000256" key="1">
    <source>
        <dbReference type="SAM" id="Phobius"/>
    </source>
</evidence>
<keyword evidence="1" id="KW-0472">Membrane</keyword>
<dbReference type="Gene3D" id="3.60.21.10">
    <property type="match status" value="1"/>
</dbReference>
<dbReference type="AlphaFoldDB" id="A0A4R5ML59"/>
<keyword evidence="1" id="KW-1133">Transmembrane helix</keyword>
<dbReference type="OrthoDB" id="5464769at2"/>
<keyword evidence="1" id="KW-0812">Transmembrane</keyword>
<accession>A0A4R5ML59</accession>
<proteinExistence type="predicted"/>
<protein>
    <recommendedName>
        <fullName evidence="2">Calcineurin-like phosphoesterase domain-containing protein</fullName>
    </recommendedName>
</protein>
<sequence>MEQETIINIYTKFQLSNFKMLKKILPIFVLGLLINTISVTSVTAQTSDQNKTLNFVFTSDAHYGITRKLFRGEKNVSAQKVNRAMINAINTITTITLPIGNGVDANQKIAGVDYLIETGDISNRMEIPYQSATASWQQFASDYYGKLTLKAPSGNPTQILLAPGNHDISNAIGSYKTMQPKTDPTTMVNIYNLMMKPEIPLTNETYNYAIHKINYSLNISNIHFMFITLWPDSAERIWMEKDLKTVPESMPVILFTHDQPTAEASHFTNPIFPFKIVPNRKFENLLAEHYKETQSRMPKGFDTNIEQNGLITFLKAHKNIKAYFHGNSNWNEFYNYHGPDNDINLPVFRVDSPMKGKYSSKDETRLSFQLISIDPATQKLTVRECLWNTEPTNANKEIVFGDTKTISLKMNTVTNKE</sequence>
<name>A0A4R5ML59_9SPHI</name>
<evidence type="ECO:0000313" key="3">
    <source>
        <dbReference type="EMBL" id="TDG36332.1"/>
    </source>
</evidence>
<dbReference type="InterPro" id="IPR004843">
    <property type="entry name" value="Calcineurin-like_PHP"/>
</dbReference>
<keyword evidence="4" id="KW-1185">Reference proteome</keyword>
<dbReference type="GO" id="GO:0016787">
    <property type="term" value="F:hydrolase activity"/>
    <property type="evidence" value="ECO:0007669"/>
    <property type="project" value="InterPro"/>
</dbReference>
<dbReference type="InterPro" id="IPR029052">
    <property type="entry name" value="Metallo-depent_PP-like"/>
</dbReference>
<dbReference type="SUPFAM" id="SSF56300">
    <property type="entry name" value="Metallo-dependent phosphatases"/>
    <property type="match status" value="1"/>
</dbReference>
<feature type="domain" description="Calcineurin-like phosphoesterase" evidence="2">
    <location>
        <begin position="55"/>
        <end position="269"/>
    </location>
</feature>
<evidence type="ECO:0000313" key="4">
    <source>
        <dbReference type="Proteomes" id="UP000295668"/>
    </source>
</evidence>
<evidence type="ECO:0000259" key="2">
    <source>
        <dbReference type="Pfam" id="PF00149"/>
    </source>
</evidence>
<organism evidence="3 4">
    <name type="scientific">Pedobacter changchengzhani</name>
    <dbReference type="NCBI Taxonomy" id="2529274"/>
    <lineage>
        <taxon>Bacteria</taxon>
        <taxon>Pseudomonadati</taxon>
        <taxon>Bacteroidota</taxon>
        <taxon>Sphingobacteriia</taxon>
        <taxon>Sphingobacteriales</taxon>
        <taxon>Sphingobacteriaceae</taxon>
        <taxon>Pedobacter</taxon>
    </lineage>
</organism>
<reference evidence="3 4" key="1">
    <citation type="submission" date="2019-02" db="EMBL/GenBank/DDBJ databases">
        <title>Pedobacter sp. nov., a novel speices isolated from soil of pinguins habitat in Antarcitica.</title>
        <authorList>
            <person name="He R.-H."/>
        </authorList>
    </citation>
    <scope>NUCLEOTIDE SEQUENCE [LARGE SCALE GENOMIC DNA]</scope>
    <source>
        <strain evidence="3 4">E01020</strain>
    </source>
</reference>
<feature type="transmembrane region" description="Helical" evidence="1">
    <location>
        <begin position="24"/>
        <end position="44"/>
    </location>
</feature>